<comment type="caution">
    <text evidence="8">The sequence shown here is derived from an EMBL/GenBank/DDBJ whole genome shotgun (WGS) entry which is preliminary data.</text>
</comment>
<dbReference type="SUPFAM" id="SSF52833">
    <property type="entry name" value="Thioredoxin-like"/>
    <property type="match status" value="1"/>
</dbReference>
<feature type="transmembrane region" description="Helical" evidence="6">
    <location>
        <begin position="346"/>
        <end position="371"/>
    </location>
</feature>
<dbReference type="AlphaFoldDB" id="A0A0F9TKS6"/>
<evidence type="ECO:0000256" key="1">
    <source>
        <dbReference type="ARBA" id="ARBA00004651"/>
    </source>
</evidence>
<organism evidence="8">
    <name type="scientific">marine sediment metagenome</name>
    <dbReference type="NCBI Taxonomy" id="412755"/>
    <lineage>
        <taxon>unclassified sequences</taxon>
        <taxon>metagenomes</taxon>
        <taxon>ecological metagenomes</taxon>
    </lineage>
</organism>
<feature type="transmembrane region" description="Helical" evidence="6">
    <location>
        <begin position="258"/>
        <end position="282"/>
    </location>
</feature>
<dbReference type="PANTHER" id="PTHR32234:SF0">
    <property type="entry name" value="THIOL:DISULFIDE INTERCHANGE PROTEIN DSBD"/>
    <property type="match status" value="1"/>
</dbReference>
<feature type="transmembrane region" description="Helical" evidence="6">
    <location>
        <begin position="422"/>
        <end position="439"/>
    </location>
</feature>
<dbReference type="InterPro" id="IPR003834">
    <property type="entry name" value="Cyt_c_assmbl_TM_dom"/>
</dbReference>
<comment type="subcellular location">
    <subcellularLocation>
        <location evidence="1">Cell membrane</location>
        <topology evidence="1">Multi-pass membrane protein</topology>
    </subcellularLocation>
</comment>
<keyword evidence="4 6" id="KW-1133">Transmembrane helix</keyword>
<evidence type="ECO:0000256" key="3">
    <source>
        <dbReference type="ARBA" id="ARBA00022692"/>
    </source>
</evidence>
<reference evidence="8" key="1">
    <citation type="journal article" date="2015" name="Nature">
        <title>Complex archaea that bridge the gap between prokaryotes and eukaryotes.</title>
        <authorList>
            <person name="Spang A."/>
            <person name="Saw J.H."/>
            <person name="Jorgensen S.L."/>
            <person name="Zaremba-Niedzwiedzka K."/>
            <person name="Martijn J."/>
            <person name="Lind A.E."/>
            <person name="van Eijk R."/>
            <person name="Schleper C."/>
            <person name="Guy L."/>
            <person name="Ettema T.J."/>
        </authorList>
    </citation>
    <scope>NUCLEOTIDE SEQUENCE</scope>
</reference>
<dbReference type="Gene3D" id="3.40.30.10">
    <property type="entry name" value="Glutaredoxin"/>
    <property type="match status" value="1"/>
</dbReference>
<dbReference type="PROSITE" id="PS00194">
    <property type="entry name" value="THIOREDOXIN_1"/>
    <property type="match status" value="1"/>
</dbReference>
<evidence type="ECO:0000256" key="5">
    <source>
        <dbReference type="ARBA" id="ARBA00023136"/>
    </source>
</evidence>
<proteinExistence type="predicted"/>
<dbReference type="GO" id="GO:0005886">
    <property type="term" value="C:plasma membrane"/>
    <property type="evidence" value="ECO:0007669"/>
    <property type="project" value="UniProtKB-SubCell"/>
</dbReference>
<dbReference type="EMBL" id="LAZR01000210">
    <property type="protein sequence ID" value="KKN81790.1"/>
    <property type="molecule type" value="Genomic_DNA"/>
</dbReference>
<dbReference type="Pfam" id="PF02683">
    <property type="entry name" value="DsbD_TM"/>
    <property type="match status" value="1"/>
</dbReference>
<feature type="domain" description="Thioredoxin" evidence="7">
    <location>
        <begin position="482"/>
        <end position="615"/>
    </location>
</feature>
<gene>
    <name evidence="8" type="ORF">LCGC14_0315550</name>
</gene>
<keyword evidence="2" id="KW-1003">Cell membrane</keyword>
<dbReference type="InterPro" id="IPR028250">
    <property type="entry name" value="DsbDN"/>
</dbReference>
<evidence type="ECO:0000256" key="4">
    <source>
        <dbReference type="ARBA" id="ARBA00022989"/>
    </source>
</evidence>
<dbReference type="PROSITE" id="PS51352">
    <property type="entry name" value="THIOREDOXIN_2"/>
    <property type="match status" value="1"/>
</dbReference>
<dbReference type="GO" id="GO:0045454">
    <property type="term" value="P:cell redox homeostasis"/>
    <property type="evidence" value="ECO:0007669"/>
    <property type="project" value="TreeGrafter"/>
</dbReference>
<evidence type="ECO:0000259" key="7">
    <source>
        <dbReference type="PROSITE" id="PS51352"/>
    </source>
</evidence>
<dbReference type="InterPro" id="IPR036249">
    <property type="entry name" value="Thioredoxin-like_sf"/>
</dbReference>
<protein>
    <recommendedName>
        <fullName evidence="7">Thioredoxin domain-containing protein</fullName>
    </recommendedName>
</protein>
<feature type="transmembrane region" description="Helical" evidence="6">
    <location>
        <begin position="302"/>
        <end position="325"/>
    </location>
</feature>
<keyword evidence="3 6" id="KW-0812">Transmembrane</keyword>
<accession>A0A0F9TKS6</accession>
<dbReference type="Pfam" id="PF11412">
    <property type="entry name" value="DsbD_N"/>
    <property type="match status" value="1"/>
</dbReference>
<evidence type="ECO:0000256" key="6">
    <source>
        <dbReference type="SAM" id="Phobius"/>
    </source>
</evidence>
<feature type="transmembrane region" description="Helical" evidence="6">
    <location>
        <begin position="476"/>
        <end position="494"/>
    </location>
</feature>
<dbReference type="GO" id="GO:0015035">
    <property type="term" value="F:protein-disulfide reductase activity"/>
    <property type="evidence" value="ECO:0007669"/>
    <property type="project" value="TreeGrafter"/>
</dbReference>
<keyword evidence="5 6" id="KW-0472">Membrane</keyword>
<evidence type="ECO:0000313" key="8">
    <source>
        <dbReference type="EMBL" id="KKN81790.1"/>
    </source>
</evidence>
<dbReference type="PANTHER" id="PTHR32234">
    <property type="entry name" value="THIOL:DISULFIDE INTERCHANGE PROTEIN DSBD"/>
    <property type="match status" value="1"/>
</dbReference>
<name>A0A0F9TKS6_9ZZZZ</name>
<evidence type="ECO:0000256" key="2">
    <source>
        <dbReference type="ARBA" id="ARBA00022475"/>
    </source>
</evidence>
<feature type="transmembrane region" description="Helical" evidence="6">
    <location>
        <begin position="377"/>
        <end position="401"/>
    </location>
</feature>
<dbReference type="InterPro" id="IPR017937">
    <property type="entry name" value="Thioredoxin_CS"/>
</dbReference>
<feature type="transmembrane region" description="Helical" evidence="6">
    <location>
        <begin position="445"/>
        <end position="464"/>
    </location>
</feature>
<feature type="transmembrane region" description="Helical" evidence="6">
    <location>
        <begin position="214"/>
        <end position="237"/>
    </location>
</feature>
<dbReference type="GO" id="GO:0017004">
    <property type="term" value="P:cytochrome complex assembly"/>
    <property type="evidence" value="ECO:0007669"/>
    <property type="project" value="InterPro"/>
</dbReference>
<dbReference type="InterPro" id="IPR013766">
    <property type="entry name" value="Thioredoxin_domain"/>
</dbReference>
<dbReference type="Pfam" id="PF13899">
    <property type="entry name" value="Thioredoxin_7"/>
    <property type="match status" value="1"/>
</dbReference>
<sequence>MTIRRCGPIVLGLLALANAAMGQPGGPTEYVSLEAIPSHTTVAAGEIFTVALVVDVEPGWVLYSPDPVVSSDYEPGPALLEVSAEGFEVVETLWPVDSLHSADVAGLRLDSYGYEEHAVIYVRMRADTSAASETKGTSATISLTLDAQICEQLCIPFKQSASTTVTMGDWRVPNGAWTEELAAGETAAVTVEQLRERHGGGAAATSVGADAPDYPVWIGLLLALLVGLILNIMPCVLPVIPIRILTIVQSAGDSRRRFVTLGLAFAAGVLLFFVGLAGVNVVLRVVFNEVFAWGAHFGWAPFRITMGLVMVALAANLFGAFHIVVPKQIVGLDSGMTARSGSHGGAMGMGVMLAVLATPCSFALLVGVLSWAQAQSLAVGTVAIVVIGMGMAAPHALLTAFPKLVDRLPKPGRWMELFKQGMGFAILGVAVWLFGTLIAEDSSDAVWVLGYAVVLATALWIWGTWLRYDAPLRQKLIVRGLAVALAAAAGWAMLRPAGEPTITFEHFDSARISAARADGRTVLVKFTASWCLSCKVVDYTVFSKTSTADALADNDVLVMKGDVTNRNSLAYAYLHNTLAGNVPLTVVYPPSGDPIRLIGEFSTDDLIEALQRSSGAD</sequence>